<protein>
    <submittedName>
        <fullName evidence="1">Uncharacterized protein</fullName>
    </submittedName>
</protein>
<keyword evidence="2" id="KW-1185">Reference proteome</keyword>
<evidence type="ECO:0000313" key="1">
    <source>
        <dbReference type="EMBL" id="KAK3193041.1"/>
    </source>
</evidence>
<proteinExistence type="predicted"/>
<comment type="caution">
    <text evidence="1">The sequence shown here is derived from an EMBL/GenBank/DDBJ whole genome shotgun (WGS) entry which is preliminary data.</text>
</comment>
<dbReference type="EMBL" id="JANJYJ010000008">
    <property type="protein sequence ID" value="KAK3193041.1"/>
    <property type="molecule type" value="Genomic_DNA"/>
</dbReference>
<gene>
    <name evidence="1" type="ORF">Dsin_024351</name>
</gene>
<dbReference type="AlphaFoldDB" id="A0AAD9ZUC7"/>
<name>A0AAD9ZUC7_9ROSI</name>
<organism evidence="1 2">
    <name type="scientific">Dipteronia sinensis</name>
    <dbReference type="NCBI Taxonomy" id="43782"/>
    <lineage>
        <taxon>Eukaryota</taxon>
        <taxon>Viridiplantae</taxon>
        <taxon>Streptophyta</taxon>
        <taxon>Embryophyta</taxon>
        <taxon>Tracheophyta</taxon>
        <taxon>Spermatophyta</taxon>
        <taxon>Magnoliopsida</taxon>
        <taxon>eudicotyledons</taxon>
        <taxon>Gunneridae</taxon>
        <taxon>Pentapetalae</taxon>
        <taxon>rosids</taxon>
        <taxon>malvids</taxon>
        <taxon>Sapindales</taxon>
        <taxon>Sapindaceae</taxon>
        <taxon>Hippocastanoideae</taxon>
        <taxon>Acereae</taxon>
        <taxon>Dipteronia</taxon>
    </lineage>
</organism>
<reference evidence="1" key="1">
    <citation type="journal article" date="2023" name="Plant J.">
        <title>Genome sequences and population genomics provide insights into the demographic history, inbreeding, and mutation load of two 'living fossil' tree species of Dipteronia.</title>
        <authorList>
            <person name="Feng Y."/>
            <person name="Comes H.P."/>
            <person name="Chen J."/>
            <person name="Zhu S."/>
            <person name="Lu R."/>
            <person name="Zhang X."/>
            <person name="Li P."/>
            <person name="Qiu J."/>
            <person name="Olsen K.M."/>
            <person name="Qiu Y."/>
        </authorList>
    </citation>
    <scope>NUCLEOTIDE SEQUENCE</scope>
    <source>
        <strain evidence="1">NBL</strain>
    </source>
</reference>
<evidence type="ECO:0000313" key="2">
    <source>
        <dbReference type="Proteomes" id="UP001281410"/>
    </source>
</evidence>
<accession>A0AAD9ZUC7</accession>
<sequence>MPGINDIDYTVTIFNSDGNEPKFRKSVHLAIRAASGGFDNCAETTCFRETNECGAKAKLICGASCSTYGCSRSEGEKVEVEDFEQLVEKLEHALPLEIMGKALGKFGNDFEQLVKGLEHGNMLCLLK</sequence>
<dbReference type="Proteomes" id="UP001281410">
    <property type="component" value="Unassembled WGS sequence"/>
</dbReference>